<gene>
    <name evidence="2" type="ORF">BegalDRAFT_2397</name>
</gene>
<organism evidence="2 3">
    <name type="scientific">Beggiatoa alba B18LD</name>
    <dbReference type="NCBI Taxonomy" id="395493"/>
    <lineage>
        <taxon>Bacteria</taxon>
        <taxon>Pseudomonadati</taxon>
        <taxon>Pseudomonadota</taxon>
        <taxon>Gammaproteobacteria</taxon>
        <taxon>Thiotrichales</taxon>
        <taxon>Thiotrichaceae</taxon>
        <taxon>Beggiatoa</taxon>
    </lineage>
</organism>
<dbReference type="Gene3D" id="3.30.470.30">
    <property type="entry name" value="DNA ligase/mRNA capping enzyme"/>
    <property type="match status" value="1"/>
</dbReference>
<feature type="domain" description="RNA ligase" evidence="1">
    <location>
        <begin position="40"/>
        <end position="200"/>
    </location>
</feature>
<dbReference type="PANTHER" id="PTHR43883">
    <property type="entry name" value="SLR0207 PROTEIN"/>
    <property type="match status" value="1"/>
</dbReference>
<protein>
    <submittedName>
        <fullName evidence="2">ATP-dependent DNA ligase</fullName>
    </submittedName>
</protein>
<dbReference type="PANTHER" id="PTHR43883:SF1">
    <property type="entry name" value="GLUCONOKINASE"/>
    <property type="match status" value="1"/>
</dbReference>
<dbReference type="STRING" id="395493.BegalDRAFT_2397"/>
<accession>I3CI05</accession>
<dbReference type="EMBL" id="JH600070">
    <property type="protein sequence ID" value="EIJ43248.1"/>
    <property type="molecule type" value="Genomic_DNA"/>
</dbReference>
<sequence>MQQPFFRFPHTPHLIWLGTSIPRNDKLLEKIEVTTLLNSEVIIEEKIDGANLGISVDAQGNLQIQNRGQYLKEPFSGQFRKLKQWLAQHHYDLVNTLTHNLILFGEWCAACHSVYYEQLPDWFLVFDVYDYYTHQFWSTTRRNELVKTLNLNHVSCLFKGKITEQELKKLLDKQSCYSYHKREGLIIRQESEHWLNMRAKLVAPNFIQQIDEHWTKKNIIWNHLAVNDN</sequence>
<keyword evidence="3" id="KW-1185">Reference proteome</keyword>
<dbReference type="RefSeq" id="WP_002690270.1">
    <property type="nucleotide sequence ID" value="NZ_JH600070.1"/>
</dbReference>
<dbReference type="HOGENOM" id="CLU_081554_0_0_6"/>
<dbReference type="GO" id="GO:0016874">
    <property type="term" value="F:ligase activity"/>
    <property type="evidence" value="ECO:0007669"/>
    <property type="project" value="UniProtKB-KW"/>
</dbReference>
<proteinExistence type="predicted"/>
<dbReference type="eggNOG" id="COG1423">
    <property type="taxonomic scope" value="Bacteria"/>
</dbReference>
<evidence type="ECO:0000259" key="1">
    <source>
        <dbReference type="Pfam" id="PF09414"/>
    </source>
</evidence>
<dbReference type="SUPFAM" id="SSF56091">
    <property type="entry name" value="DNA ligase/mRNA capping enzyme, catalytic domain"/>
    <property type="match status" value="1"/>
</dbReference>
<dbReference type="OrthoDB" id="255834at2"/>
<reference evidence="2 3" key="1">
    <citation type="submission" date="2011-11" db="EMBL/GenBank/DDBJ databases">
        <title>Improved High-Quality Draft sequence of Beggiatoa alba B18lD.</title>
        <authorList>
            <consortium name="US DOE Joint Genome Institute"/>
            <person name="Lucas S."/>
            <person name="Han J."/>
            <person name="Lapidus A."/>
            <person name="Cheng J.-F."/>
            <person name="Goodwin L."/>
            <person name="Pitluck S."/>
            <person name="Peters L."/>
            <person name="Mikhailova N."/>
            <person name="Held B."/>
            <person name="Detter J.C."/>
            <person name="Han C."/>
            <person name="Tapia R."/>
            <person name="Land M."/>
            <person name="Hauser L."/>
            <person name="Kyrpides N."/>
            <person name="Ivanova N."/>
            <person name="Pagani I."/>
            <person name="Samuel K."/>
            <person name="Teske A."/>
            <person name="Mueller J."/>
            <person name="Woyke T."/>
        </authorList>
    </citation>
    <scope>NUCLEOTIDE SEQUENCE [LARGE SCALE GENOMIC DNA]</scope>
    <source>
        <strain evidence="2 3">B18LD</strain>
    </source>
</reference>
<name>I3CI05_9GAMM</name>
<evidence type="ECO:0000313" key="3">
    <source>
        <dbReference type="Proteomes" id="UP000005744"/>
    </source>
</evidence>
<dbReference type="AlphaFoldDB" id="I3CI05"/>
<keyword evidence="2" id="KW-0436">Ligase</keyword>
<dbReference type="InterPro" id="IPR021122">
    <property type="entry name" value="RNA_ligase_dom_REL/Rnl2"/>
</dbReference>
<dbReference type="Proteomes" id="UP000005744">
    <property type="component" value="Unassembled WGS sequence"/>
</dbReference>
<dbReference type="InterPro" id="IPR052732">
    <property type="entry name" value="Cell-binding_unc_protein"/>
</dbReference>
<evidence type="ECO:0000313" key="2">
    <source>
        <dbReference type="EMBL" id="EIJ43248.1"/>
    </source>
</evidence>
<dbReference type="Pfam" id="PF09414">
    <property type="entry name" value="RNA_ligase"/>
    <property type="match status" value="1"/>
</dbReference>